<evidence type="ECO:0000313" key="2">
    <source>
        <dbReference type="EMBL" id="EYD77905.1"/>
    </source>
</evidence>
<comment type="caution">
    <text evidence="2">The sequence shown here is derived from an EMBL/GenBank/DDBJ whole genome shotgun (WGS) entry which is preliminary data.</text>
</comment>
<keyword evidence="3" id="KW-1185">Reference proteome</keyword>
<dbReference type="AlphaFoldDB" id="A0A017HU89"/>
<proteinExistence type="predicted"/>
<dbReference type="EMBL" id="AOSK01000021">
    <property type="protein sequence ID" value="EYD77905.1"/>
    <property type="molecule type" value="Genomic_DNA"/>
</dbReference>
<evidence type="ECO:0000313" key="3">
    <source>
        <dbReference type="Proteomes" id="UP000019666"/>
    </source>
</evidence>
<sequence>MIRPRPCGVRRGRIMGPTLGNGLGRPLQFKTSARMRTRELQ</sequence>
<protein>
    <submittedName>
        <fullName evidence="2">Uncharacterized protein</fullName>
    </submittedName>
</protein>
<name>A0A017HU89_9RHOB</name>
<organism evidence="2 3">
    <name type="scientific">Rubellimicrobium mesophilum DSM 19309</name>
    <dbReference type="NCBI Taxonomy" id="442562"/>
    <lineage>
        <taxon>Bacteria</taxon>
        <taxon>Pseudomonadati</taxon>
        <taxon>Pseudomonadota</taxon>
        <taxon>Alphaproteobacteria</taxon>
        <taxon>Rhodobacterales</taxon>
        <taxon>Roseobacteraceae</taxon>
        <taxon>Rubellimicrobium</taxon>
    </lineage>
</organism>
<dbReference type="STRING" id="442562.Rumeso_00632"/>
<dbReference type="Proteomes" id="UP000019666">
    <property type="component" value="Unassembled WGS sequence"/>
</dbReference>
<evidence type="ECO:0000256" key="1">
    <source>
        <dbReference type="SAM" id="MobiDB-lite"/>
    </source>
</evidence>
<gene>
    <name evidence="2" type="ORF">Rumeso_00632</name>
</gene>
<feature type="region of interest" description="Disordered" evidence="1">
    <location>
        <begin position="1"/>
        <end position="26"/>
    </location>
</feature>
<accession>A0A017HU89</accession>
<dbReference type="HOGENOM" id="CLU_3276118_0_0_5"/>
<reference evidence="2 3" key="1">
    <citation type="submission" date="2013-02" db="EMBL/GenBank/DDBJ databases">
        <authorList>
            <person name="Fiebig A."/>
            <person name="Goeker M."/>
            <person name="Klenk H.-P.P."/>
        </authorList>
    </citation>
    <scope>NUCLEOTIDE SEQUENCE [LARGE SCALE GENOMIC DNA]</scope>
    <source>
        <strain evidence="2 3">DSM 19309</strain>
    </source>
</reference>